<name>A0ABU1DD58_9HYPH</name>
<dbReference type="Pfam" id="PF00392">
    <property type="entry name" value="GntR"/>
    <property type="match status" value="1"/>
</dbReference>
<dbReference type="RefSeq" id="WP_309389550.1">
    <property type="nucleotide sequence ID" value="NZ_JADBEO010000008.1"/>
</dbReference>
<reference evidence="5" key="1">
    <citation type="submission" date="2020-10" db="EMBL/GenBank/DDBJ databases">
        <authorList>
            <person name="Abbas A."/>
            <person name="Razzaq R."/>
            <person name="Waqas M."/>
            <person name="Abbas N."/>
            <person name="Nielsen T.K."/>
            <person name="Hansen L.H."/>
            <person name="Hussain S."/>
            <person name="Shahid M."/>
        </authorList>
    </citation>
    <scope>NUCLEOTIDE SEQUENCE</scope>
    <source>
        <strain evidence="5">S14</strain>
    </source>
</reference>
<evidence type="ECO:0000313" key="6">
    <source>
        <dbReference type="Proteomes" id="UP001181622"/>
    </source>
</evidence>
<dbReference type="InterPro" id="IPR011711">
    <property type="entry name" value="GntR_C"/>
</dbReference>
<dbReference type="SUPFAM" id="SSF48008">
    <property type="entry name" value="GntR ligand-binding domain-like"/>
    <property type="match status" value="1"/>
</dbReference>
<dbReference type="InterPro" id="IPR036390">
    <property type="entry name" value="WH_DNA-bd_sf"/>
</dbReference>
<dbReference type="PANTHER" id="PTHR43537">
    <property type="entry name" value="TRANSCRIPTIONAL REGULATOR, GNTR FAMILY"/>
    <property type="match status" value="1"/>
</dbReference>
<dbReference type="Proteomes" id="UP001181622">
    <property type="component" value="Unassembled WGS sequence"/>
</dbReference>
<dbReference type="InterPro" id="IPR008920">
    <property type="entry name" value="TF_FadR/GntR_C"/>
</dbReference>
<dbReference type="Gene3D" id="1.10.10.10">
    <property type="entry name" value="Winged helix-like DNA-binding domain superfamily/Winged helix DNA-binding domain"/>
    <property type="match status" value="1"/>
</dbReference>
<evidence type="ECO:0000313" key="5">
    <source>
        <dbReference type="EMBL" id="MDR4306037.1"/>
    </source>
</evidence>
<dbReference type="SMART" id="SM00345">
    <property type="entry name" value="HTH_GNTR"/>
    <property type="match status" value="1"/>
</dbReference>
<dbReference type="Pfam" id="PF07729">
    <property type="entry name" value="FCD"/>
    <property type="match status" value="1"/>
</dbReference>
<evidence type="ECO:0000259" key="4">
    <source>
        <dbReference type="PROSITE" id="PS50949"/>
    </source>
</evidence>
<sequence length="232" mass="25119">MLDATIDADSGTRTDRLVRDISDAIIAGEFEPGDRLDEHSLADRFGVSRTPVREALRQLATSGLVEVRPRRGAVVASLTAEGLAELFGAMAELEATCSRLSAIGMTPFERRRLEAHHDAMETFVTHNDPEGFAAANLTFHTMIYAGAHNGPLAEMAGGLRQRLLPYRRAQFHTPGRLPRSHAEHGAVVKAIIAADASAAHAAMLRHVSLVEDSFERLASAYTRSRTKGLAEA</sequence>
<evidence type="ECO:0000256" key="1">
    <source>
        <dbReference type="ARBA" id="ARBA00023015"/>
    </source>
</evidence>
<dbReference type="EMBL" id="JADBEO010000008">
    <property type="protein sequence ID" value="MDR4306037.1"/>
    <property type="molecule type" value="Genomic_DNA"/>
</dbReference>
<dbReference type="SUPFAM" id="SSF46785">
    <property type="entry name" value="Winged helix' DNA-binding domain"/>
    <property type="match status" value="1"/>
</dbReference>
<keyword evidence="3" id="KW-0804">Transcription</keyword>
<dbReference type="CDD" id="cd07377">
    <property type="entry name" value="WHTH_GntR"/>
    <property type="match status" value="1"/>
</dbReference>
<accession>A0ABU1DD58</accession>
<keyword evidence="6" id="KW-1185">Reference proteome</keyword>
<feature type="domain" description="HTH gntR-type" evidence="4">
    <location>
        <begin position="11"/>
        <end position="78"/>
    </location>
</feature>
<proteinExistence type="predicted"/>
<keyword evidence="1" id="KW-0805">Transcription regulation</keyword>
<dbReference type="InterPro" id="IPR036388">
    <property type="entry name" value="WH-like_DNA-bd_sf"/>
</dbReference>
<organism evidence="5 6">
    <name type="scientific">Chelatococcus sambhunathii</name>
    <dbReference type="NCBI Taxonomy" id="363953"/>
    <lineage>
        <taxon>Bacteria</taxon>
        <taxon>Pseudomonadati</taxon>
        <taxon>Pseudomonadota</taxon>
        <taxon>Alphaproteobacteria</taxon>
        <taxon>Hyphomicrobiales</taxon>
        <taxon>Chelatococcaceae</taxon>
        <taxon>Chelatococcus</taxon>
    </lineage>
</organism>
<dbReference type="SMART" id="SM00895">
    <property type="entry name" value="FCD"/>
    <property type="match status" value="1"/>
</dbReference>
<dbReference type="PRINTS" id="PR00035">
    <property type="entry name" value="HTHGNTR"/>
</dbReference>
<keyword evidence="2" id="KW-0238">DNA-binding</keyword>
<comment type="caution">
    <text evidence="5">The sequence shown here is derived from an EMBL/GenBank/DDBJ whole genome shotgun (WGS) entry which is preliminary data.</text>
</comment>
<gene>
    <name evidence="5" type="ORF">IHQ68_05305</name>
</gene>
<evidence type="ECO:0000256" key="3">
    <source>
        <dbReference type="ARBA" id="ARBA00023163"/>
    </source>
</evidence>
<protein>
    <submittedName>
        <fullName evidence="5">GntR family transcriptional regulator</fullName>
    </submittedName>
</protein>
<dbReference type="Gene3D" id="1.20.120.530">
    <property type="entry name" value="GntR ligand-binding domain-like"/>
    <property type="match status" value="1"/>
</dbReference>
<dbReference type="PROSITE" id="PS50949">
    <property type="entry name" value="HTH_GNTR"/>
    <property type="match status" value="1"/>
</dbReference>
<evidence type="ECO:0000256" key="2">
    <source>
        <dbReference type="ARBA" id="ARBA00023125"/>
    </source>
</evidence>
<dbReference type="InterPro" id="IPR000524">
    <property type="entry name" value="Tscrpt_reg_HTH_GntR"/>
</dbReference>
<dbReference type="PANTHER" id="PTHR43537:SF49">
    <property type="entry name" value="TRANSCRIPTIONAL REGULATORY PROTEIN"/>
    <property type="match status" value="1"/>
</dbReference>